<dbReference type="AlphaFoldDB" id="A0A317DWC2"/>
<keyword evidence="1" id="KW-0812">Transmembrane</keyword>
<accession>A0A317DWC2</accession>
<reference evidence="3" key="1">
    <citation type="submission" date="2018-05" db="EMBL/GenBank/DDBJ databases">
        <title>Zavarzinia sp. HR-AS.</title>
        <authorList>
            <person name="Lee Y."/>
            <person name="Jeon C.O."/>
        </authorList>
    </citation>
    <scope>NUCLEOTIDE SEQUENCE [LARGE SCALE GENOMIC DNA]</scope>
    <source>
        <strain evidence="3">DSM 1231</strain>
    </source>
</reference>
<protein>
    <recommendedName>
        <fullName evidence="4">DUF4190 domain-containing protein</fullName>
    </recommendedName>
</protein>
<keyword evidence="1" id="KW-0472">Membrane</keyword>
<evidence type="ECO:0000313" key="3">
    <source>
        <dbReference type="Proteomes" id="UP000246077"/>
    </source>
</evidence>
<keyword evidence="1" id="KW-1133">Transmembrane helix</keyword>
<gene>
    <name evidence="2" type="ORF">DKG75_18750</name>
</gene>
<sequence>MSDTDLGKTQPGLVTGIISCVCALFGFMIPVLGIVLAVVGLVLGIVAWRGGQAGNYQLGLILGVIGTILNGLALLIVIFAMGALATIFTAVSAGRGGF</sequence>
<dbReference type="RefSeq" id="WP_109922694.1">
    <property type="nucleotide sequence ID" value="NZ_QGLF01000005.1"/>
</dbReference>
<comment type="caution">
    <text evidence="2">The sequence shown here is derived from an EMBL/GenBank/DDBJ whole genome shotgun (WGS) entry which is preliminary data.</text>
</comment>
<feature type="transmembrane region" description="Helical" evidence="1">
    <location>
        <begin position="13"/>
        <end position="46"/>
    </location>
</feature>
<name>A0A317DWC2_9PROT</name>
<keyword evidence="3" id="KW-1185">Reference proteome</keyword>
<evidence type="ECO:0008006" key="4">
    <source>
        <dbReference type="Google" id="ProtNLM"/>
    </source>
</evidence>
<evidence type="ECO:0000256" key="1">
    <source>
        <dbReference type="SAM" id="Phobius"/>
    </source>
</evidence>
<proteinExistence type="predicted"/>
<feature type="transmembrane region" description="Helical" evidence="1">
    <location>
        <begin position="58"/>
        <end position="91"/>
    </location>
</feature>
<dbReference type="EMBL" id="QGLF01000005">
    <property type="protein sequence ID" value="PWR19008.1"/>
    <property type="molecule type" value="Genomic_DNA"/>
</dbReference>
<dbReference type="Proteomes" id="UP000246077">
    <property type="component" value="Unassembled WGS sequence"/>
</dbReference>
<organism evidence="2 3">
    <name type="scientific">Zavarzinia compransoris</name>
    <dbReference type="NCBI Taxonomy" id="1264899"/>
    <lineage>
        <taxon>Bacteria</taxon>
        <taxon>Pseudomonadati</taxon>
        <taxon>Pseudomonadota</taxon>
        <taxon>Alphaproteobacteria</taxon>
        <taxon>Rhodospirillales</taxon>
        <taxon>Zavarziniaceae</taxon>
        <taxon>Zavarzinia</taxon>
    </lineage>
</organism>
<evidence type="ECO:0000313" key="2">
    <source>
        <dbReference type="EMBL" id="PWR19008.1"/>
    </source>
</evidence>